<dbReference type="AlphaFoldDB" id="A0ABD6C9L1"/>
<evidence type="ECO:0000313" key="2">
    <source>
        <dbReference type="EMBL" id="MFD1586174.1"/>
    </source>
</evidence>
<dbReference type="RefSeq" id="WP_379813831.1">
    <property type="nucleotide sequence ID" value="NZ_JBHUDJ010000002.1"/>
</dbReference>
<sequence>MLLSSIAGPAAAANNSTATSSNSSAAPPGTYISENVRLLDSGYNQSSGEAFVELRSTKTMAVTISDGGALSTGSGEIASRTFVLDAGETTRVVLPVTKTGGRVAVVIDTPGVLYGHIIKTSDSIVGPGGFTARDAQITAASGALVVAIVSIVMVVRYLAGTNDAPERIA</sequence>
<evidence type="ECO:0000256" key="1">
    <source>
        <dbReference type="SAM" id="Phobius"/>
    </source>
</evidence>
<protein>
    <submittedName>
        <fullName evidence="2">Uncharacterized protein</fullName>
    </submittedName>
</protein>
<keyword evidence="1" id="KW-0472">Membrane</keyword>
<feature type="transmembrane region" description="Helical" evidence="1">
    <location>
        <begin position="139"/>
        <end position="159"/>
    </location>
</feature>
<dbReference type="Pfam" id="PF26259">
    <property type="entry name" value="DUF8063"/>
    <property type="match status" value="1"/>
</dbReference>
<organism evidence="2 3">
    <name type="scientific">Halorientalis brevis</name>
    <dbReference type="NCBI Taxonomy" id="1126241"/>
    <lineage>
        <taxon>Archaea</taxon>
        <taxon>Methanobacteriati</taxon>
        <taxon>Methanobacteriota</taxon>
        <taxon>Stenosarchaea group</taxon>
        <taxon>Halobacteria</taxon>
        <taxon>Halobacteriales</taxon>
        <taxon>Haloarculaceae</taxon>
        <taxon>Halorientalis</taxon>
    </lineage>
</organism>
<reference evidence="2 3" key="1">
    <citation type="journal article" date="2019" name="Int. J. Syst. Evol. Microbiol.">
        <title>The Global Catalogue of Microorganisms (GCM) 10K type strain sequencing project: providing services to taxonomists for standard genome sequencing and annotation.</title>
        <authorList>
            <consortium name="The Broad Institute Genomics Platform"/>
            <consortium name="The Broad Institute Genome Sequencing Center for Infectious Disease"/>
            <person name="Wu L."/>
            <person name="Ma J."/>
        </authorList>
    </citation>
    <scope>NUCLEOTIDE SEQUENCE [LARGE SCALE GENOMIC DNA]</scope>
    <source>
        <strain evidence="2 3">CGMCC 1.12125</strain>
    </source>
</reference>
<accession>A0ABD6C9L1</accession>
<dbReference type="EMBL" id="JBHUDJ010000002">
    <property type="protein sequence ID" value="MFD1586174.1"/>
    <property type="molecule type" value="Genomic_DNA"/>
</dbReference>
<proteinExistence type="predicted"/>
<keyword evidence="3" id="KW-1185">Reference proteome</keyword>
<dbReference type="Proteomes" id="UP001597119">
    <property type="component" value="Unassembled WGS sequence"/>
</dbReference>
<gene>
    <name evidence="2" type="ORF">ACFR9U_04210</name>
</gene>
<keyword evidence="1" id="KW-0812">Transmembrane</keyword>
<evidence type="ECO:0000313" key="3">
    <source>
        <dbReference type="Proteomes" id="UP001597119"/>
    </source>
</evidence>
<comment type="caution">
    <text evidence="2">The sequence shown here is derived from an EMBL/GenBank/DDBJ whole genome shotgun (WGS) entry which is preliminary data.</text>
</comment>
<keyword evidence="1" id="KW-1133">Transmembrane helix</keyword>
<name>A0ABD6C9L1_9EURY</name>
<dbReference type="InterPro" id="IPR058376">
    <property type="entry name" value="DUF8063"/>
</dbReference>